<proteinExistence type="inferred from homology"/>
<dbReference type="InterPro" id="IPR015867">
    <property type="entry name" value="N-reg_PII/ATP_PRibTrfase_C"/>
</dbReference>
<reference evidence="2 3" key="1">
    <citation type="submission" date="2022-03" db="EMBL/GenBank/DDBJ databases">
        <authorList>
            <person name="Jo J.-H."/>
            <person name="Im W.-T."/>
        </authorList>
    </citation>
    <scope>NUCLEOTIDE SEQUENCE [LARGE SCALE GENOMIC DNA]</scope>
    <source>
        <strain evidence="2 3">SM33</strain>
    </source>
</reference>
<evidence type="ECO:0000313" key="2">
    <source>
        <dbReference type="EMBL" id="MCH8614931.1"/>
    </source>
</evidence>
<dbReference type="Pfam" id="PF03091">
    <property type="entry name" value="CutA1"/>
    <property type="match status" value="1"/>
</dbReference>
<sequence length="104" mass="11431">MSVVSVYAIFANADEAERIGRAVVEEGLAACINILGPCRSIYRWRGTVESAEEVPAILKTTRDRADALITRIAGLHSYDVPCVAVWPIHKLLQSYAEWVEDSVG</sequence>
<evidence type="ECO:0000313" key="3">
    <source>
        <dbReference type="Proteomes" id="UP001203058"/>
    </source>
</evidence>
<name>A0ABS9VIX5_9SPHN</name>
<comment type="similarity">
    <text evidence="1">Belongs to the CutA family.</text>
</comment>
<dbReference type="SUPFAM" id="SSF54913">
    <property type="entry name" value="GlnB-like"/>
    <property type="match status" value="1"/>
</dbReference>
<dbReference type="RefSeq" id="WP_241445575.1">
    <property type="nucleotide sequence ID" value="NZ_JAKZHW010000001.1"/>
</dbReference>
<dbReference type="EMBL" id="JAKZHW010000001">
    <property type="protein sequence ID" value="MCH8614931.1"/>
    <property type="molecule type" value="Genomic_DNA"/>
</dbReference>
<keyword evidence="3" id="KW-1185">Reference proteome</keyword>
<dbReference type="Proteomes" id="UP001203058">
    <property type="component" value="Unassembled WGS sequence"/>
</dbReference>
<dbReference type="PANTHER" id="PTHR23419">
    <property type="entry name" value="DIVALENT CATION TOLERANCE CUTA-RELATED"/>
    <property type="match status" value="1"/>
</dbReference>
<gene>
    <name evidence="2" type="ORF">LZ016_02265</name>
</gene>
<comment type="caution">
    <text evidence="2">The sequence shown here is derived from an EMBL/GenBank/DDBJ whole genome shotgun (WGS) entry which is preliminary data.</text>
</comment>
<dbReference type="InterPro" id="IPR004323">
    <property type="entry name" value="Ion_tolerance_CutA"/>
</dbReference>
<dbReference type="InterPro" id="IPR011322">
    <property type="entry name" value="N-reg_PII-like_a/b"/>
</dbReference>
<dbReference type="Gene3D" id="3.30.70.120">
    <property type="match status" value="1"/>
</dbReference>
<organism evidence="2 3">
    <name type="scientific">Sphingomonas telluris</name>
    <dbReference type="NCBI Taxonomy" id="2907998"/>
    <lineage>
        <taxon>Bacteria</taxon>
        <taxon>Pseudomonadati</taxon>
        <taxon>Pseudomonadota</taxon>
        <taxon>Alphaproteobacteria</taxon>
        <taxon>Sphingomonadales</taxon>
        <taxon>Sphingomonadaceae</taxon>
        <taxon>Sphingomonas</taxon>
    </lineage>
</organism>
<dbReference type="PANTHER" id="PTHR23419:SF8">
    <property type="entry name" value="FI09726P"/>
    <property type="match status" value="1"/>
</dbReference>
<evidence type="ECO:0000256" key="1">
    <source>
        <dbReference type="ARBA" id="ARBA00010169"/>
    </source>
</evidence>
<protein>
    <submittedName>
        <fullName evidence="2">Divalent-cation tolerance protein CutA</fullName>
    </submittedName>
</protein>
<accession>A0ABS9VIX5</accession>